<feature type="chain" id="PRO_5003317749" evidence="1">
    <location>
        <begin position="27"/>
        <end position="139"/>
    </location>
</feature>
<dbReference type="EMBL" id="GL883107">
    <property type="protein sequence ID" value="EGG06577.1"/>
    <property type="molecule type" value="Genomic_DNA"/>
</dbReference>
<dbReference type="InParanoid" id="F4RLQ5"/>
<dbReference type="GeneID" id="18926348"/>
<dbReference type="RefSeq" id="XP_007410017.1">
    <property type="nucleotide sequence ID" value="XM_007409955.1"/>
</dbReference>
<reference evidence="3" key="1">
    <citation type="journal article" date="2011" name="Proc. Natl. Acad. Sci. U.S.A.">
        <title>Obligate biotrophy features unraveled by the genomic analysis of rust fungi.</title>
        <authorList>
            <person name="Duplessis S."/>
            <person name="Cuomo C.A."/>
            <person name="Lin Y.-C."/>
            <person name="Aerts A."/>
            <person name="Tisserant E."/>
            <person name="Veneault-Fourrey C."/>
            <person name="Joly D.L."/>
            <person name="Hacquard S."/>
            <person name="Amselem J."/>
            <person name="Cantarel B.L."/>
            <person name="Chiu R."/>
            <person name="Coutinho P.M."/>
            <person name="Feau N."/>
            <person name="Field M."/>
            <person name="Frey P."/>
            <person name="Gelhaye E."/>
            <person name="Goldberg J."/>
            <person name="Grabherr M.G."/>
            <person name="Kodira C.D."/>
            <person name="Kohler A."/>
            <person name="Kuees U."/>
            <person name="Lindquist E.A."/>
            <person name="Lucas S.M."/>
            <person name="Mago R."/>
            <person name="Mauceli E."/>
            <person name="Morin E."/>
            <person name="Murat C."/>
            <person name="Pangilinan J.L."/>
            <person name="Park R."/>
            <person name="Pearson M."/>
            <person name="Quesneville H."/>
            <person name="Rouhier N."/>
            <person name="Sakthikumar S."/>
            <person name="Salamov A.A."/>
            <person name="Schmutz J."/>
            <person name="Selles B."/>
            <person name="Shapiro H."/>
            <person name="Tanguay P."/>
            <person name="Tuskan G.A."/>
            <person name="Henrissat B."/>
            <person name="Van de Peer Y."/>
            <person name="Rouze P."/>
            <person name="Ellis J.G."/>
            <person name="Dodds P.N."/>
            <person name="Schein J.E."/>
            <person name="Zhong S."/>
            <person name="Hamelin R.C."/>
            <person name="Grigoriev I.V."/>
            <person name="Szabo L.J."/>
            <person name="Martin F."/>
        </authorList>
    </citation>
    <scope>NUCLEOTIDE SEQUENCE [LARGE SCALE GENOMIC DNA]</scope>
    <source>
        <strain evidence="3">98AG31 / pathotype 3-4-7</strain>
    </source>
</reference>
<dbReference type="Proteomes" id="UP000001072">
    <property type="component" value="Unassembled WGS sequence"/>
</dbReference>
<protein>
    <submittedName>
        <fullName evidence="2">Secreted protein</fullName>
    </submittedName>
</protein>
<accession>F4RLQ5</accession>
<keyword evidence="3" id="KW-1185">Reference proteome</keyword>
<dbReference type="VEuPathDB" id="FungiDB:MELLADRAFT_123384"/>
<keyword evidence="1" id="KW-0732">Signal</keyword>
<name>F4RLQ5_MELLP</name>
<proteinExistence type="predicted"/>
<gene>
    <name evidence="2" type="ORF">MELLADRAFT_123384</name>
</gene>
<dbReference type="KEGG" id="mlr:MELLADRAFT_123384"/>
<feature type="signal peptide" evidence="1">
    <location>
        <begin position="1"/>
        <end position="26"/>
    </location>
</feature>
<dbReference type="HOGENOM" id="CLU_150810_0_0_1"/>
<dbReference type="AlphaFoldDB" id="F4RLQ5"/>
<organism evidence="3">
    <name type="scientific">Melampsora larici-populina (strain 98AG31 / pathotype 3-4-7)</name>
    <name type="common">Poplar leaf rust fungus</name>
    <dbReference type="NCBI Taxonomy" id="747676"/>
    <lineage>
        <taxon>Eukaryota</taxon>
        <taxon>Fungi</taxon>
        <taxon>Dikarya</taxon>
        <taxon>Basidiomycota</taxon>
        <taxon>Pucciniomycotina</taxon>
        <taxon>Pucciniomycetes</taxon>
        <taxon>Pucciniales</taxon>
        <taxon>Melampsoraceae</taxon>
        <taxon>Melampsora</taxon>
    </lineage>
</organism>
<evidence type="ECO:0000313" key="3">
    <source>
        <dbReference type="Proteomes" id="UP000001072"/>
    </source>
</evidence>
<sequence length="139" mass="15506">MLQVQVFLKISLLLFSLCIHHSRVLADDATGSPIGMHTCNSKFSIGKNSAVCTVIYDKKIAYNCKHSSCWYNQHQYIEMTGCQLEKSTNKNLSKQQCAQYEYLGTANGFTCTNPAGITYTCPYKADIPSLDCTDCQPQN</sequence>
<evidence type="ECO:0000256" key="1">
    <source>
        <dbReference type="SAM" id="SignalP"/>
    </source>
</evidence>
<evidence type="ECO:0000313" key="2">
    <source>
        <dbReference type="EMBL" id="EGG06577.1"/>
    </source>
</evidence>